<dbReference type="KEGG" id="cpat:CLPA_c33430"/>
<evidence type="ECO:0000259" key="5">
    <source>
        <dbReference type="Pfam" id="PF17863"/>
    </source>
</evidence>
<reference evidence="7" key="2">
    <citation type="submission" date="2015-10" db="EMBL/GenBank/DDBJ databases">
        <title>Improved Draft Genome Sequence of Clostridium pasteurianum Strain ATCC 6013 (DSM 525) Using a Hybrid Next-Generation Sequencing Approach.</title>
        <authorList>
            <person name="Pyne M.E."/>
            <person name="Utturkar S.M."/>
            <person name="Brown S.D."/>
            <person name="Moo-Young M."/>
            <person name="Chung D.A."/>
            <person name="Chou P.C."/>
        </authorList>
    </citation>
    <scope>NUCLEOTIDE SEQUENCE</scope>
    <source>
        <strain evidence="7">ATCC 6013</strain>
    </source>
</reference>
<dbReference type="PATRIC" id="fig|1262449.3.peg.3016"/>
<evidence type="ECO:0000259" key="4">
    <source>
        <dbReference type="Pfam" id="PF07726"/>
    </source>
</evidence>
<dbReference type="EMBL" id="CP009268">
    <property type="protein sequence ID" value="AJA53397.1"/>
    <property type="molecule type" value="Genomic_DNA"/>
</dbReference>
<dbReference type="Gene3D" id="1.10.8.80">
    <property type="entry name" value="Magnesium chelatase subunit I, C-Terminal domain"/>
    <property type="match status" value="1"/>
</dbReference>
<protein>
    <submittedName>
        <fullName evidence="7">ATPase associated with various cellular activities AAA_3</fullName>
    </submittedName>
    <submittedName>
        <fullName evidence="6">Methanol dehydrogenase regulatory protein MoxR</fullName>
    </submittedName>
</protein>
<keyword evidence="9" id="KW-1185">Reference proteome</keyword>
<accession>A0A0H3J7F0</accession>
<feature type="domain" description="ChlI/MoxR AAA lid" evidence="5">
    <location>
        <begin position="228"/>
        <end position="299"/>
    </location>
</feature>
<dbReference type="AlphaFoldDB" id="A0A0H3J7F0"/>
<proteinExistence type="inferred from homology"/>
<dbReference type="Pfam" id="PF17863">
    <property type="entry name" value="AAA_lid_2"/>
    <property type="match status" value="1"/>
</dbReference>
<dbReference type="Proteomes" id="UP000030905">
    <property type="component" value="Chromosome"/>
</dbReference>
<dbReference type="Gene3D" id="3.40.50.300">
    <property type="entry name" value="P-loop containing nucleotide triphosphate hydrolases"/>
    <property type="match status" value="1"/>
</dbReference>
<dbReference type="CDD" id="cd00009">
    <property type="entry name" value="AAA"/>
    <property type="match status" value="1"/>
</dbReference>
<dbReference type="Proteomes" id="UP000028042">
    <property type="component" value="Unassembled WGS sequence"/>
</dbReference>
<evidence type="ECO:0000256" key="2">
    <source>
        <dbReference type="ARBA" id="ARBA00022840"/>
    </source>
</evidence>
<name>A0A0H3J7F0_CLOPA</name>
<dbReference type="GO" id="GO:0005524">
    <property type="term" value="F:ATP binding"/>
    <property type="evidence" value="ECO:0007669"/>
    <property type="project" value="UniProtKB-KW"/>
</dbReference>
<keyword evidence="1" id="KW-0547">Nucleotide-binding</keyword>
<evidence type="ECO:0000256" key="1">
    <source>
        <dbReference type="ARBA" id="ARBA00022741"/>
    </source>
</evidence>
<evidence type="ECO:0000313" key="9">
    <source>
        <dbReference type="Proteomes" id="UP000030905"/>
    </source>
</evidence>
<dbReference type="PANTHER" id="PTHR42759:SF5">
    <property type="entry name" value="METHANOL DEHYDROGENASE REGULATOR"/>
    <property type="match status" value="1"/>
</dbReference>
<dbReference type="SUPFAM" id="SSF52540">
    <property type="entry name" value="P-loop containing nucleoside triphosphate hydrolases"/>
    <property type="match status" value="1"/>
</dbReference>
<evidence type="ECO:0000313" key="7">
    <source>
        <dbReference type="EMBL" id="KRU14578.1"/>
    </source>
</evidence>
<dbReference type="EMBL" id="JPGY02000001">
    <property type="protein sequence ID" value="KRU14578.1"/>
    <property type="molecule type" value="Genomic_DNA"/>
</dbReference>
<reference evidence="6 9" key="1">
    <citation type="journal article" date="2015" name="Genome Announc.">
        <title>Complete Genome Sequence of the Nitrogen-Fixing and Solvent-Producing Clostridium pasteurianum DSM 525.</title>
        <authorList>
            <person name="Poehlein A."/>
            <person name="Grosse-Honebrink A."/>
            <person name="Zhang Y."/>
            <person name="Minton N.P."/>
            <person name="Daniel R."/>
        </authorList>
    </citation>
    <scope>NUCLEOTIDE SEQUENCE [LARGE SCALE GENOMIC DNA]</scope>
    <source>
        <strain evidence="6">DSM 525</strain>
        <strain evidence="9">DSM 525 / ATCC 6013</strain>
    </source>
</reference>
<feature type="domain" description="ATPase AAA-3" evidence="4">
    <location>
        <begin position="35"/>
        <end position="165"/>
    </location>
</feature>
<evidence type="ECO:0000256" key="3">
    <source>
        <dbReference type="ARBA" id="ARBA00061607"/>
    </source>
</evidence>
<dbReference type="eggNOG" id="COG0714">
    <property type="taxonomic scope" value="Bacteria"/>
</dbReference>
<comment type="similarity">
    <text evidence="3">Belongs to the MoxR family.</text>
</comment>
<evidence type="ECO:0000313" key="8">
    <source>
        <dbReference type="Proteomes" id="UP000028042"/>
    </source>
</evidence>
<gene>
    <name evidence="6" type="primary">moxR</name>
    <name evidence="6" type="ORF">CLPA_c33430</name>
    <name evidence="7" type="ORF">CP6013_03837</name>
</gene>
<dbReference type="Pfam" id="PF07726">
    <property type="entry name" value="AAA_3"/>
    <property type="match status" value="1"/>
</dbReference>
<keyword evidence="2" id="KW-0067">ATP-binding</keyword>
<organism evidence="6 9">
    <name type="scientific">Clostridium pasteurianum DSM 525 = ATCC 6013</name>
    <dbReference type="NCBI Taxonomy" id="1262449"/>
    <lineage>
        <taxon>Bacteria</taxon>
        <taxon>Bacillati</taxon>
        <taxon>Bacillota</taxon>
        <taxon>Clostridia</taxon>
        <taxon>Eubacteriales</taxon>
        <taxon>Clostridiaceae</taxon>
        <taxon>Clostridium</taxon>
    </lineage>
</organism>
<dbReference type="InterPro" id="IPR050764">
    <property type="entry name" value="CbbQ/NirQ/NorQ/GpvN"/>
</dbReference>
<dbReference type="GO" id="GO:0016887">
    <property type="term" value="F:ATP hydrolysis activity"/>
    <property type="evidence" value="ECO:0007669"/>
    <property type="project" value="InterPro"/>
</dbReference>
<evidence type="ECO:0000313" key="6">
    <source>
        <dbReference type="EMBL" id="AJA53397.1"/>
    </source>
</evidence>
<dbReference type="PIRSF" id="PIRSF002849">
    <property type="entry name" value="AAA_ATPase_chaperone_MoxR_prd"/>
    <property type="match status" value="1"/>
</dbReference>
<sequence>MIKDMEKVIENISKVVIGKESVVIDILKAILAEGHILIEDVPGVGKTMLIKALSKSIDLSFNRIQFTPDILPSDILGVSIYNQQAHEFNFKKGPIFANMILADEINRTSPKTQSALIEVMEEKQVSDGNNTYLLDLPFMVMATENPLEYSGTFSLPEAVLDRFLIKLSLGYPSKDEEIKMLSTYKTKNPLDSIFPVINLEELKLHQNNVKKVNVSHKILEFIVDIVNKTRNCDELLLGASPRTSIALLKISQATAYINNRNYVTPDDIKENIKKVLSHRIIISKEHRFNGTNTSDIIDSIIKKVSVPDIKYA</sequence>
<reference evidence="7 8" key="3">
    <citation type="journal article" name="Genome Announc.">
        <title>Improved Draft Genome Sequence of Clostridium pasteurianum Strain ATCC 6013 (DSM 525) Using a Hybrid Next-Generation Sequencing Approach.</title>
        <authorList>
            <person name="Pyne M.E."/>
            <person name="Utturkar S."/>
            <person name="Brown S.D."/>
            <person name="Moo-Young M."/>
            <person name="Chung D.A."/>
            <person name="Chou C.P."/>
        </authorList>
    </citation>
    <scope>NUCLEOTIDE SEQUENCE [LARGE SCALE GENOMIC DNA]</scope>
    <source>
        <strain evidence="7 8">ATCC 6013</strain>
    </source>
</reference>
<dbReference type="InterPro" id="IPR027417">
    <property type="entry name" value="P-loop_NTPase"/>
</dbReference>
<dbReference type="InterPro" id="IPR011703">
    <property type="entry name" value="ATPase_AAA-3"/>
</dbReference>
<dbReference type="InterPro" id="IPR041628">
    <property type="entry name" value="ChlI/MoxR_AAA_lid"/>
</dbReference>
<dbReference type="KEGG" id="cpae:CPAST_c33430"/>
<dbReference type="FunFam" id="3.40.50.300:FF:000640">
    <property type="entry name" value="MoxR family ATPase"/>
    <property type="match status" value="1"/>
</dbReference>
<dbReference type="PANTHER" id="PTHR42759">
    <property type="entry name" value="MOXR FAMILY PROTEIN"/>
    <property type="match status" value="1"/>
</dbReference>